<reference evidence="2 3" key="1">
    <citation type="submission" date="2022-05" db="EMBL/GenBank/DDBJ databases">
        <authorList>
            <consortium name="Genoscope - CEA"/>
            <person name="William W."/>
        </authorList>
    </citation>
    <scope>NUCLEOTIDE SEQUENCE [LARGE SCALE GENOMIC DNA]</scope>
</reference>
<feature type="non-terminal residue" evidence="2">
    <location>
        <position position="225"/>
    </location>
</feature>
<organism evidence="2 3">
    <name type="scientific">Porites evermanni</name>
    <dbReference type="NCBI Taxonomy" id="104178"/>
    <lineage>
        <taxon>Eukaryota</taxon>
        <taxon>Metazoa</taxon>
        <taxon>Cnidaria</taxon>
        <taxon>Anthozoa</taxon>
        <taxon>Hexacorallia</taxon>
        <taxon>Scleractinia</taxon>
        <taxon>Fungiina</taxon>
        <taxon>Poritidae</taxon>
        <taxon>Porites</taxon>
    </lineage>
</organism>
<keyword evidence="3" id="KW-1185">Reference proteome</keyword>
<sequence>MFSQRSRVSHHVANNVCPRLKIGETGKRAFDISAELLEDLLGLGFTYTRIAQMFGCNSNNLAETVLDLFLGAVKRDGKRWPSRIRVDRGVENVLVFVTCTTILFYAMESSGILNVEDPIQLFALHTIFIPRVNNSLREFSEAFNNHRVSTEGNWTPYQIWMNGMMHANNPLAHGDVDGEPDDIQLYGYDPEGPSPSEEYNNVVVEAMSLDNRHSIESYVLDVVDP</sequence>
<evidence type="ECO:0000313" key="3">
    <source>
        <dbReference type="Proteomes" id="UP001159427"/>
    </source>
</evidence>
<dbReference type="PANTHER" id="PTHR46791:SF5">
    <property type="entry name" value="CLR5 DOMAIN-CONTAINING PROTEIN-RELATED"/>
    <property type="match status" value="1"/>
</dbReference>
<protein>
    <recommendedName>
        <fullName evidence="1">Integrase core domain-containing protein</fullName>
    </recommendedName>
</protein>
<dbReference type="PANTHER" id="PTHR46791">
    <property type="entry name" value="EXPRESSED PROTEIN"/>
    <property type="match status" value="1"/>
</dbReference>
<proteinExistence type="predicted"/>
<evidence type="ECO:0000313" key="2">
    <source>
        <dbReference type="EMBL" id="CAH3157625.1"/>
    </source>
</evidence>
<dbReference type="EMBL" id="CALNXI010001151">
    <property type="protein sequence ID" value="CAH3157625.1"/>
    <property type="molecule type" value="Genomic_DNA"/>
</dbReference>
<feature type="domain" description="Integrase core" evidence="1">
    <location>
        <begin position="102"/>
        <end position="168"/>
    </location>
</feature>
<dbReference type="Pfam" id="PF24764">
    <property type="entry name" value="rva_4"/>
    <property type="match status" value="2"/>
</dbReference>
<gene>
    <name evidence="2" type="ORF">PEVE_00002578</name>
</gene>
<feature type="domain" description="Integrase core" evidence="1">
    <location>
        <begin position="47"/>
        <end position="97"/>
    </location>
</feature>
<comment type="caution">
    <text evidence="2">The sequence shown here is derived from an EMBL/GenBank/DDBJ whole genome shotgun (WGS) entry which is preliminary data.</text>
</comment>
<dbReference type="Proteomes" id="UP001159427">
    <property type="component" value="Unassembled WGS sequence"/>
</dbReference>
<accession>A0ABN8Q5G2</accession>
<dbReference type="InterPro" id="IPR058913">
    <property type="entry name" value="Integrase_dom_put"/>
</dbReference>
<evidence type="ECO:0000259" key="1">
    <source>
        <dbReference type="Pfam" id="PF24764"/>
    </source>
</evidence>
<name>A0ABN8Q5G2_9CNID</name>